<name>A0A6L9MRD4_9ALTE</name>
<dbReference type="InterPro" id="IPR000182">
    <property type="entry name" value="GNAT_dom"/>
</dbReference>
<evidence type="ECO:0000313" key="3">
    <source>
        <dbReference type="Proteomes" id="UP000478837"/>
    </source>
</evidence>
<gene>
    <name evidence="2" type="ORF">GTW09_03815</name>
</gene>
<dbReference type="RefSeq" id="WP_163110223.1">
    <property type="nucleotide sequence ID" value="NZ_JAAAWP010000002.1"/>
</dbReference>
<dbReference type="SUPFAM" id="SSF55729">
    <property type="entry name" value="Acyl-CoA N-acyltransferases (Nat)"/>
    <property type="match status" value="1"/>
</dbReference>
<evidence type="ECO:0000313" key="2">
    <source>
        <dbReference type="EMBL" id="NDW20647.1"/>
    </source>
</evidence>
<dbReference type="GO" id="GO:0016747">
    <property type="term" value="F:acyltransferase activity, transferring groups other than amino-acyl groups"/>
    <property type="evidence" value="ECO:0007669"/>
    <property type="project" value="InterPro"/>
</dbReference>
<feature type="domain" description="N-acetyltransferase" evidence="1">
    <location>
        <begin position="18"/>
        <end position="156"/>
    </location>
</feature>
<reference evidence="2 3" key="1">
    <citation type="submission" date="2020-01" db="EMBL/GenBank/DDBJ databases">
        <title>Genomes of bacteria type strains.</title>
        <authorList>
            <person name="Chen J."/>
            <person name="Zhu S."/>
            <person name="Yang J."/>
        </authorList>
    </citation>
    <scope>NUCLEOTIDE SEQUENCE [LARGE SCALE GENOMIC DNA]</scope>
    <source>
        <strain evidence="2 3">LMG 22958</strain>
    </source>
</reference>
<protein>
    <submittedName>
        <fullName evidence="2">GNAT family N-acetyltransferase</fullName>
    </submittedName>
</protein>
<dbReference type="InterPro" id="IPR016181">
    <property type="entry name" value="Acyl_CoA_acyltransferase"/>
</dbReference>
<dbReference type="PANTHER" id="PTHR43415">
    <property type="entry name" value="SPERMIDINE N(1)-ACETYLTRANSFERASE"/>
    <property type="match status" value="1"/>
</dbReference>
<dbReference type="PANTHER" id="PTHR43415:SF3">
    <property type="entry name" value="GNAT-FAMILY ACETYLTRANSFERASE"/>
    <property type="match status" value="1"/>
</dbReference>
<dbReference type="Gene3D" id="3.40.630.30">
    <property type="match status" value="1"/>
</dbReference>
<accession>A0A6L9MRD4</accession>
<organism evidence="2 3">
    <name type="scientific">Alteromonas hispanica</name>
    <dbReference type="NCBI Taxonomy" id="315421"/>
    <lineage>
        <taxon>Bacteria</taxon>
        <taxon>Pseudomonadati</taxon>
        <taxon>Pseudomonadota</taxon>
        <taxon>Gammaproteobacteria</taxon>
        <taxon>Alteromonadales</taxon>
        <taxon>Alteromonadaceae</taxon>
        <taxon>Alteromonas/Salinimonas group</taxon>
        <taxon>Alteromonas</taxon>
    </lineage>
</organism>
<keyword evidence="2" id="KW-0808">Transferase</keyword>
<dbReference type="Pfam" id="PF13302">
    <property type="entry name" value="Acetyltransf_3"/>
    <property type="match status" value="1"/>
</dbReference>
<dbReference type="AlphaFoldDB" id="A0A6L9MRD4"/>
<proteinExistence type="predicted"/>
<dbReference type="EMBL" id="JAAAWP010000002">
    <property type="protein sequence ID" value="NDW20647.1"/>
    <property type="molecule type" value="Genomic_DNA"/>
</dbReference>
<sequence length="190" mass="21957">MKKLQTMWHQETINAFNVVLKPVMIDDLELLREWRNRPDIRQYMFEQNEISSVQQRQWFSKVSVDKTQLQFVICYKEKRIGACNLKSSNSVAIDACISAESGMYIADNKYRGTILAFFAALALNEFAFLSLDLRAIVAKVKRSNVGALRFNEQLGYVTDDYQSSEEVISLTLVSEAHQRAARNFARFIRN</sequence>
<comment type="caution">
    <text evidence="2">The sequence shown here is derived from an EMBL/GenBank/DDBJ whole genome shotgun (WGS) entry which is preliminary data.</text>
</comment>
<keyword evidence="3" id="KW-1185">Reference proteome</keyword>
<dbReference type="Proteomes" id="UP000478837">
    <property type="component" value="Unassembled WGS sequence"/>
</dbReference>
<evidence type="ECO:0000259" key="1">
    <source>
        <dbReference type="Pfam" id="PF13302"/>
    </source>
</evidence>